<protein>
    <recommendedName>
        <fullName evidence="3">F-box domain protein</fullName>
    </recommendedName>
</protein>
<sequence length="359" mass="40703">MSIRYPHLESLKIFDRDWFSTTSPLWSSIADFINENPTSITIQLTANKTTELPIEVWDTIKENKSVKALRLDRIKIDVSQAKSFWKACTVLEKLEMNHCTISDPWEDVTDSRPLPPLFPLIQEISLMKLEGIDEYGQLQIAAMCPRLRSLSWNGTGFPITRFAFANTLGVSLLNLDELDLKGKAHSTDIAFFIATNKKPLKKLAIPLFTRDSFINIFEYASRPALPDLSCLERHFSTLQDLEFADSTPTSIELLKILSLCPLLTSFKANVILASDVKRNETWACADRLLRLNVCIDLGQCNPEVASRRVFACLSKLTSLEDLNLGRNETTDAFPRTAVEPLRLQLDHGMDQLSTLWHMK</sequence>
<keyword evidence="2" id="KW-1185">Reference proteome</keyword>
<accession>A0A9P6MEE3</accession>
<comment type="caution">
    <text evidence="1">The sequence shown here is derived from an EMBL/GenBank/DDBJ whole genome shotgun (WGS) entry which is preliminary data.</text>
</comment>
<dbReference type="Gene3D" id="3.80.10.10">
    <property type="entry name" value="Ribonuclease Inhibitor"/>
    <property type="match status" value="1"/>
</dbReference>
<organism evidence="1 2">
    <name type="scientific">Entomortierella chlamydospora</name>
    <dbReference type="NCBI Taxonomy" id="101097"/>
    <lineage>
        <taxon>Eukaryota</taxon>
        <taxon>Fungi</taxon>
        <taxon>Fungi incertae sedis</taxon>
        <taxon>Mucoromycota</taxon>
        <taxon>Mortierellomycotina</taxon>
        <taxon>Mortierellomycetes</taxon>
        <taxon>Mortierellales</taxon>
        <taxon>Mortierellaceae</taxon>
        <taxon>Entomortierella</taxon>
    </lineage>
</organism>
<reference evidence="1" key="1">
    <citation type="journal article" date="2020" name="Fungal Divers.">
        <title>Resolving the Mortierellaceae phylogeny through synthesis of multi-gene phylogenetics and phylogenomics.</title>
        <authorList>
            <person name="Vandepol N."/>
            <person name="Liber J."/>
            <person name="Desiro A."/>
            <person name="Na H."/>
            <person name="Kennedy M."/>
            <person name="Barry K."/>
            <person name="Grigoriev I.V."/>
            <person name="Miller A.N."/>
            <person name="O'Donnell K."/>
            <person name="Stajich J.E."/>
            <person name="Bonito G."/>
        </authorList>
    </citation>
    <scope>NUCLEOTIDE SEQUENCE</scope>
    <source>
        <strain evidence="1">NRRL 2769</strain>
    </source>
</reference>
<proteinExistence type="predicted"/>
<evidence type="ECO:0000313" key="2">
    <source>
        <dbReference type="Proteomes" id="UP000703661"/>
    </source>
</evidence>
<gene>
    <name evidence="1" type="ORF">BGZ80_007687</name>
</gene>
<dbReference type="AlphaFoldDB" id="A0A9P6MEE3"/>
<name>A0A9P6MEE3_9FUNG</name>
<feature type="non-terminal residue" evidence="1">
    <location>
        <position position="359"/>
    </location>
</feature>
<dbReference type="EMBL" id="JAAAID010003986">
    <property type="protein sequence ID" value="KAF9994803.1"/>
    <property type="molecule type" value="Genomic_DNA"/>
</dbReference>
<dbReference type="SUPFAM" id="SSF52047">
    <property type="entry name" value="RNI-like"/>
    <property type="match status" value="1"/>
</dbReference>
<dbReference type="Proteomes" id="UP000703661">
    <property type="component" value="Unassembled WGS sequence"/>
</dbReference>
<evidence type="ECO:0008006" key="3">
    <source>
        <dbReference type="Google" id="ProtNLM"/>
    </source>
</evidence>
<dbReference type="InterPro" id="IPR032675">
    <property type="entry name" value="LRR_dom_sf"/>
</dbReference>
<evidence type="ECO:0000313" key="1">
    <source>
        <dbReference type="EMBL" id="KAF9994803.1"/>
    </source>
</evidence>